<dbReference type="PANTHER" id="PTHR13891:SF1">
    <property type="entry name" value="CYTOCHROME C OXIDASE ASSEMBLY FACTOR 7"/>
    <property type="match status" value="1"/>
</dbReference>
<comment type="similarity">
    <text evidence="1">Belongs to the hcp beta-lactamase family.</text>
</comment>
<evidence type="ECO:0000256" key="2">
    <source>
        <dbReference type="ARBA" id="ARBA00022737"/>
    </source>
</evidence>
<dbReference type="Gene3D" id="1.25.40.10">
    <property type="entry name" value="Tetratricopeptide repeat domain"/>
    <property type="match status" value="1"/>
</dbReference>
<dbReference type="InterPro" id="IPR040239">
    <property type="entry name" value="HcpB-like"/>
</dbReference>
<dbReference type="SUPFAM" id="SSF81901">
    <property type="entry name" value="HCP-like"/>
    <property type="match status" value="1"/>
</dbReference>
<evidence type="ECO:0000313" key="4">
    <source>
        <dbReference type="Proteomes" id="UP000242188"/>
    </source>
</evidence>
<reference evidence="3 4" key="1">
    <citation type="journal article" date="2017" name="Nat. Ecol. Evol.">
        <title>Scallop genome provides insights into evolution of bilaterian karyotype and development.</title>
        <authorList>
            <person name="Wang S."/>
            <person name="Zhang J."/>
            <person name="Jiao W."/>
            <person name="Li J."/>
            <person name="Xun X."/>
            <person name="Sun Y."/>
            <person name="Guo X."/>
            <person name="Huan P."/>
            <person name="Dong B."/>
            <person name="Zhang L."/>
            <person name="Hu X."/>
            <person name="Sun X."/>
            <person name="Wang J."/>
            <person name="Zhao C."/>
            <person name="Wang Y."/>
            <person name="Wang D."/>
            <person name="Huang X."/>
            <person name="Wang R."/>
            <person name="Lv J."/>
            <person name="Li Y."/>
            <person name="Zhang Z."/>
            <person name="Liu B."/>
            <person name="Lu W."/>
            <person name="Hui Y."/>
            <person name="Liang J."/>
            <person name="Zhou Z."/>
            <person name="Hou R."/>
            <person name="Li X."/>
            <person name="Liu Y."/>
            <person name="Li H."/>
            <person name="Ning X."/>
            <person name="Lin Y."/>
            <person name="Zhao L."/>
            <person name="Xing Q."/>
            <person name="Dou J."/>
            <person name="Li Y."/>
            <person name="Mao J."/>
            <person name="Guo H."/>
            <person name="Dou H."/>
            <person name="Li T."/>
            <person name="Mu C."/>
            <person name="Jiang W."/>
            <person name="Fu Q."/>
            <person name="Fu X."/>
            <person name="Miao Y."/>
            <person name="Liu J."/>
            <person name="Yu Q."/>
            <person name="Li R."/>
            <person name="Liao H."/>
            <person name="Li X."/>
            <person name="Kong Y."/>
            <person name="Jiang Z."/>
            <person name="Chourrout D."/>
            <person name="Li R."/>
            <person name="Bao Z."/>
        </authorList>
    </citation>
    <scope>NUCLEOTIDE SEQUENCE [LARGE SCALE GENOMIC DNA]</scope>
    <source>
        <strain evidence="3 4">PY_sf001</strain>
    </source>
</reference>
<dbReference type="AlphaFoldDB" id="A0A210QBV8"/>
<dbReference type="InterPro" id="IPR011990">
    <property type="entry name" value="TPR-like_helical_dom_sf"/>
</dbReference>
<dbReference type="InterPro" id="IPR006597">
    <property type="entry name" value="Sel1-like"/>
</dbReference>
<name>A0A210QBV8_MIZYE</name>
<dbReference type="Proteomes" id="UP000242188">
    <property type="component" value="Unassembled WGS sequence"/>
</dbReference>
<dbReference type="PANTHER" id="PTHR13891">
    <property type="entry name" value="CYTOCHROME C OXIDASE ASSEMBLY FACTOR 7"/>
    <property type="match status" value="1"/>
</dbReference>
<comment type="caution">
    <text evidence="3">The sequence shown here is derived from an EMBL/GenBank/DDBJ whole genome shotgun (WGS) entry which is preliminary data.</text>
</comment>
<dbReference type="STRING" id="6573.A0A210QBV8"/>
<accession>A0A210QBV8</accession>
<organism evidence="3 4">
    <name type="scientific">Mizuhopecten yessoensis</name>
    <name type="common">Japanese scallop</name>
    <name type="synonym">Patinopecten yessoensis</name>
    <dbReference type="NCBI Taxonomy" id="6573"/>
    <lineage>
        <taxon>Eukaryota</taxon>
        <taxon>Metazoa</taxon>
        <taxon>Spiralia</taxon>
        <taxon>Lophotrochozoa</taxon>
        <taxon>Mollusca</taxon>
        <taxon>Bivalvia</taxon>
        <taxon>Autobranchia</taxon>
        <taxon>Pteriomorphia</taxon>
        <taxon>Pectinida</taxon>
        <taxon>Pectinoidea</taxon>
        <taxon>Pectinidae</taxon>
        <taxon>Mizuhopecten</taxon>
    </lineage>
</organism>
<dbReference type="EMBL" id="NEDP02004236">
    <property type="protein sequence ID" value="OWF46208.1"/>
    <property type="molecule type" value="Genomic_DNA"/>
</dbReference>
<dbReference type="SMART" id="SM00671">
    <property type="entry name" value="SEL1"/>
    <property type="match status" value="4"/>
</dbReference>
<keyword evidence="2" id="KW-0677">Repeat</keyword>
<dbReference type="OrthoDB" id="272077at2759"/>
<evidence type="ECO:0000313" key="3">
    <source>
        <dbReference type="EMBL" id="OWF46208.1"/>
    </source>
</evidence>
<protein>
    <submittedName>
        <fullName evidence="3">Sel1 repeat-containing protein 1</fullName>
    </submittedName>
</protein>
<keyword evidence="4" id="KW-1185">Reference proteome</keyword>
<evidence type="ECO:0000256" key="1">
    <source>
        <dbReference type="ARBA" id="ARBA00008486"/>
    </source>
</evidence>
<sequence>MVFNWKLLLLDYSGAKRPLLGILEIISATHAESHFRHELVIMAASSNPGIPVDEMKMTNRIMCFQRKQADGCFALGNMFSQIDDRGDKAAKLYQHTCETYNHGPSCFYLSNYFFFARGELRKDTKKFLEYAKKGCQYQCAGACMLLAAFFHPAHTRIPFRDDSDMKMKDFSKTVDYYEKACQMNNSEGCVKAGSAYLYGATNLNFDKNEAKALPYFIKACENGEGLGCALAYRQYKDGLGVQADQKLAELYSAKYENINREKKRQ</sequence>
<gene>
    <name evidence="3" type="ORF">KP79_PYT08134</name>
</gene>
<dbReference type="GO" id="GO:0005758">
    <property type="term" value="C:mitochondrial intermembrane space"/>
    <property type="evidence" value="ECO:0007669"/>
    <property type="project" value="TreeGrafter"/>
</dbReference>
<proteinExistence type="inferred from homology"/>